<dbReference type="InterPro" id="IPR012675">
    <property type="entry name" value="Beta-grasp_dom_sf"/>
</dbReference>
<comment type="caution">
    <text evidence="10">The sequence shown here is derived from an EMBL/GenBank/DDBJ whole genome shotgun (WGS) entry which is preliminary data.</text>
</comment>
<dbReference type="AlphaFoldDB" id="A0A5R9FIG5"/>
<organism evidence="10 11">
    <name type="scientific">Streptomyces montanus</name>
    <dbReference type="NCBI Taxonomy" id="2580423"/>
    <lineage>
        <taxon>Bacteria</taxon>
        <taxon>Bacillati</taxon>
        <taxon>Actinomycetota</taxon>
        <taxon>Actinomycetes</taxon>
        <taxon>Kitasatosporales</taxon>
        <taxon>Streptomycetaceae</taxon>
        <taxon>Streptomyces</taxon>
    </lineage>
</organism>
<dbReference type="GO" id="GO:0051537">
    <property type="term" value="F:2 iron, 2 sulfur cluster binding"/>
    <property type="evidence" value="ECO:0007669"/>
    <property type="project" value="UniProtKB-KW"/>
</dbReference>
<dbReference type="PANTHER" id="PTHR43112">
    <property type="entry name" value="FERREDOXIN"/>
    <property type="match status" value="1"/>
</dbReference>
<dbReference type="PANTHER" id="PTHR43112:SF3">
    <property type="entry name" value="FERREDOXIN-2, CHLOROPLASTIC"/>
    <property type="match status" value="1"/>
</dbReference>
<keyword evidence="11" id="KW-1185">Reference proteome</keyword>
<dbReference type="Gene3D" id="3.10.20.30">
    <property type="match status" value="1"/>
</dbReference>
<evidence type="ECO:0000256" key="4">
    <source>
        <dbReference type="ARBA" id="ARBA00022723"/>
    </source>
</evidence>
<evidence type="ECO:0000256" key="2">
    <source>
        <dbReference type="ARBA" id="ARBA00022448"/>
    </source>
</evidence>
<comment type="cofactor">
    <cofactor evidence="8">
        <name>[2Fe-2S] cluster</name>
        <dbReference type="ChEBI" id="CHEBI:190135"/>
    </cofactor>
</comment>
<dbReference type="PROSITE" id="PS51085">
    <property type="entry name" value="2FE2S_FER_2"/>
    <property type="match status" value="1"/>
</dbReference>
<evidence type="ECO:0000256" key="6">
    <source>
        <dbReference type="ARBA" id="ARBA00023004"/>
    </source>
</evidence>
<keyword evidence="5" id="KW-0249">Electron transport</keyword>
<dbReference type="InterPro" id="IPR001041">
    <property type="entry name" value="2Fe-2S_ferredoxin-type"/>
</dbReference>
<evidence type="ECO:0000256" key="8">
    <source>
        <dbReference type="ARBA" id="ARBA00034078"/>
    </source>
</evidence>
<dbReference type="InterPro" id="IPR006058">
    <property type="entry name" value="2Fe2S_fd_BS"/>
</dbReference>
<reference evidence="10 11" key="1">
    <citation type="submission" date="2019-05" db="EMBL/GenBank/DDBJ databases">
        <title>Streptomyces sp. NEAU-C151, a novel actinomycete isolated from soil.</title>
        <authorList>
            <person name="Han L."/>
            <person name="Jiang H."/>
        </authorList>
    </citation>
    <scope>NUCLEOTIDE SEQUENCE [LARGE SCALE GENOMIC DNA]</scope>
    <source>
        <strain evidence="10 11">NEAU-C151</strain>
    </source>
</reference>
<sequence length="160" mass="16674">MPISSVTNFSRGRRPCRCRSTRAGKSREGRQSLLVELGCDPARCYEEVFATEPSAAARAGAPLADTESQPEDSTGFSVKFALSGVETVCPPDTTLLEAAEAAGLGVPTSCRQGLCGTCKTTLVSGQVDMPHGGGIRDREIARGGVLPCCSTPLSDVVINL</sequence>
<evidence type="ECO:0000256" key="7">
    <source>
        <dbReference type="ARBA" id="ARBA00023014"/>
    </source>
</evidence>
<keyword evidence="7" id="KW-0411">Iron-sulfur</keyword>
<evidence type="ECO:0000256" key="1">
    <source>
        <dbReference type="ARBA" id="ARBA00007874"/>
    </source>
</evidence>
<evidence type="ECO:0000256" key="3">
    <source>
        <dbReference type="ARBA" id="ARBA00022714"/>
    </source>
</evidence>
<keyword evidence="3" id="KW-0001">2Fe-2S</keyword>
<evidence type="ECO:0000313" key="10">
    <source>
        <dbReference type="EMBL" id="TLS42329.1"/>
    </source>
</evidence>
<dbReference type="InterPro" id="IPR036010">
    <property type="entry name" value="2Fe-2S_ferredoxin-like_sf"/>
</dbReference>
<accession>A0A5R9FIG5</accession>
<keyword evidence="6" id="KW-0408">Iron</keyword>
<protein>
    <submittedName>
        <fullName evidence="10">2Fe-2S iron-sulfur cluster binding domain-containing protein</fullName>
    </submittedName>
</protein>
<proteinExistence type="inferred from homology"/>
<gene>
    <name evidence="10" type="ORF">FE633_31360</name>
</gene>
<evidence type="ECO:0000259" key="9">
    <source>
        <dbReference type="PROSITE" id="PS51085"/>
    </source>
</evidence>
<evidence type="ECO:0000256" key="5">
    <source>
        <dbReference type="ARBA" id="ARBA00022982"/>
    </source>
</evidence>
<dbReference type="GO" id="GO:0046872">
    <property type="term" value="F:metal ion binding"/>
    <property type="evidence" value="ECO:0007669"/>
    <property type="project" value="UniProtKB-KW"/>
</dbReference>
<dbReference type="CDD" id="cd00207">
    <property type="entry name" value="fer2"/>
    <property type="match status" value="1"/>
</dbReference>
<dbReference type="Pfam" id="PF00111">
    <property type="entry name" value="Fer2"/>
    <property type="match status" value="1"/>
</dbReference>
<keyword evidence="2" id="KW-0813">Transport</keyword>
<feature type="domain" description="2Fe-2S ferredoxin-type" evidence="9">
    <location>
        <begin position="76"/>
        <end position="160"/>
    </location>
</feature>
<dbReference type="EMBL" id="VBZC01000042">
    <property type="protein sequence ID" value="TLS42329.1"/>
    <property type="molecule type" value="Genomic_DNA"/>
</dbReference>
<dbReference type="Proteomes" id="UP000305906">
    <property type="component" value="Unassembled WGS sequence"/>
</dbReference>
<dbReference type="SUPFAM" id="SSF54292">
    <property type="entry name" value="2Fe-2S ferredoxin-like"/>
    <property type="match status" value="1"/>
</dbReference>
<keyword evidence="4" id="KW-0479">Metal-binding</keyword>
<comment type="similarity">
    <text evidence="1">Belongs to the 2Fe2S plant-type ferredoxin family.</text>
</comment>
<evidence type="ECO:0000313" key="11">
    <source>
        <dbReference type="Proteomes" id="UP000305906"/>
    </source>
</evidence>
<name>A0A5R9FIG5_9ACTN</name>
<dbReference type="PROSITE" id="PS00197">
    <property type="entry name" value="2FE2S_FER_1"/>
    <property type="match status" value="1"/>
</dbReference>